<evidence type="ECO:0000259" key="2">
    <source>
        <dbReference type="SMART" id="SM00256"/>
    </source>
</evidence>
<sequence>MKSRRQNLSEEEGLALSRCDSRSSTSTNGRENSEPIPIDLIFELLSRLPSKSIARCRCVSKLWSSILIRHDFTDLFFTRSSSLPHLLFSCQENDELLFFTSPQVHNSSLVSPNHHMKLPFSHTSQISGHLRGLVCLTHQRTVKKRKETVPVIFNPSTGESLELPKVKTNMVKVRSFLAYDPIGKRFKVLSMSWPCYKSGWICKDHQVLTLGTGKLLSWRMIECSIPHHPSYDGICINGMFYAFPSSWNNVAGEARLYYIGMSGDNEVLLSPRYPSRPFYVFYYNFERGTVRRVEIQRMDALKYGRIHTFLDHVEDVKLYTNLNTRSKFLLNGKENSKPLPIDLVMEILSRLPVKSIGRCCCVSKLWAPILRLPYFLELFSTRSSGRPHMLFAYRGKGEVLFFSSPQPQNSDENSSSYVTANYLSSVSHDGSLCYISGPVHGLVCLTFRDKENSKEHLICNPSTGQTFTLPQVGKMVGLRSPFKAVSILWYDPIDKKGKVLFMEQYFDHYFVLKHQVMTLGTQKLEWRKTKCCTPHRSYHKEICINGVLYYRAVHAYTDSPIIVCFDFRSEEFSSIEVETTFKEALISGQYINYNGKFGLLLSQGCGYADGASSSFELMVIGDMEKQEWSTHKYVVPHTWKNMVREVLRFVGFIGTNTIVLSHPSYIIYYNIENNIIVKVGILGLEGLKCYDVFTFVDYVEDLKLTSIFDGPLINYNGKLGLLIFDVYPWTGRARSFELLVIGDLEKQEWSTHKYMLPPTWKNVVGEGMLGFAGFFGTNTIVLSRHSYLIYYNIEKNTIVKVGIQGVEAFKCFDCSIFLDHVEGLKLVQEF</sequence>
<feature type="domain" description="F-box" evidence="2">
    <location>
        <begin position="36"/>
        <end position="76"/>
    </location>
</feature>
<dbReference type="EMBL" id="JAAMPC010000001">
    <property type="protein sequence ID" value="KAG2332818.1"/>
    <property type="molecule type" value="Genomic_DNA"/>
</dbReference>
<dbReference type="NCBIfam" id="TIGR01640">
    <property type="entry name" value="F_box_assoc_1"/>
    <property type="match status" value="2"/>
</dbReference>
<dbReference type="InterPro" id="IPR017451">
    <property type="entry name" value="F-box-assoc_interact_dom"/>
</dbReference>
<reference evidence="3 4" key="1">
    <citation type="submission" date="2020-02" db="EMBL/GenBank/DDBJ databases">
        <authorList>
            <person name="Ma Q."/>
            <person name="Huang Y."/>
            <person name="Song X."/>
            <person name="Pei D."/>
        </authorList>
    </citation>
    <scope>NUCLEOTIDE SEQUENCE [LARGE SCALE GENOMIC DNA]</scope>
    <source>
        <strain evidence="3">Sxm20200214</strain>
        <tissue evidence="3">Leaf</tissue>
    </source>
</reference>
<dbReference type="OrthoDB" id="687122at2759"/>
<dbReference type="Gene3D" id="1.20.1280.50">
    <property type="match status" value="1"/>
</dbReference>
<organism evidence="3 4">
    <name type="scientific">Brassica carinata</name>
    <name type="common">Ethiopian mustard</name>
    <name type="synonym">Abyssinian cabbage</name>
    <dbReference type="NCBI Taxonomy" id="52824"/>
    <lineage>
        <taxon>Eukaryota</taxon>
        <taxon>Viridiplantae</taxon>
        <taxon>Streptophyta</taxon>
        <taxon>Embryophyta</taxon>
        <taxon>Tracheophyta</taxon>
        <taxon>Spermatophyta</taxon>
        <taxon>Magnoliopsida</taxon>
        <taxon>eudicotyledons</taxon>
        <taxon>Gunneridae</taxon>
        <taxon>Pentapetalae</taxon>
        <taxon>rosids</taxon>
        <taxon>malvids</taxon>
        <taxon>Brassicales</taxon>
        <taxon>Brassicaceae</taxon>
        <taxon>Brassiceae</taxon>
        <taxon>Brassica</taxon>
    </lineage>
</organism>
<dbReference type="PANTHER" id="PTHR31111">
    <property type="entry name" value="BNAA05G37150D PROTEIN-RELATED"/>
    <property type="match status" value="1"/>
</dbReference>
<feature type="domain" description="F-box" evidence="2">
    <location>
        <begin position="339"/>
        <end position="379"/>
    </location>
</feature>
<dbReference type="PANTHER" id="PTHR31111:SF113">
    <property type="entry name" value="F-BOX ASSOCIATED UBIQUITINATION EFFECTOR FAMILY PROTEIN"/>
    <property type="match status" value="1"/>
</dbReference>
<dbReference type="Pfam" id="PF08268">
    <property type="entry name" value="FBA_3"/>
    <property type="match status" value="3"/>
</dbReference>
<dbReference type="CDD" id="cd22157">
    <property type="entry name" value="F-box_AtFBW1-like"/>
    <property type="match status" value="1"/>
</dbReference>
<dbReference type="SUPFAM" id="SSF81383">
    <property type="entry name" value="F-box domain"/>
    <property type="match status" value="2"/>
</dbReference>
<feature type="region of interest" description="Disordered" evidence="1">
    <location>
        <begin position="1"/>
        <end position="32"/>
    </location>
</feature>
<gene>
    <name evidence="3" type="ORF">Bca52824_003998</name>
</gene>
<name>A0A8X7WR72_BRACI</name>
<dbReference type="Pfam" id="PF00646">
    <property type="entry name" value="F-box"/>
    <property type="match status" value="2"/>
</dbReference>
<evidence type="ECO:0000256" key="1">
    <source>
        <dbReference type="SAM" id="MobiDB-lite"/>
    </source>
</evidence>
<dbReference type="Proteomes" id="UP000886595">
    <property type="component" value="Unassembled WGS sequence"/>
</dbReference>
<evidence type="ECO:0000313" key="4">
    <source>
        <dbReference type="Proteomes" id="UP000886595"/>
    </source>
</evidence>
<proteinExistence type="predicted"/>
<dbReference type="InterPro" id="IPR036047">
    <property type="entry name" value="F-box-like_dom_sf"/>
</dbReference>
<comment type="caution">
    <text evidence="3">The sequence shown here is derived from an EMBL/GenBank/DDBJ whole genome shotgun (WGS) entry which is preliminary data.</text>
</comment>
<dbReference type="AlphaFoldDB" id="A0A8X7WR72"/>
<evidence type="ECO:0000313" key="3">
    <source>
        <dbReference type="EMBL" id="KAG2332818.1"/>
    </source>
</evidence>
<protein>
    <recommendedName>
        <fullName evidence="2">F-box domain-containing protein</fullName>
    </recommendedName>
</protein>
<accession>A0A8X7WR72</accession>
<keyword evidence="4" id="KW-1185">Reference proteome</keyword>
<dbReference type="InterPro" id="IPR001810">
    <property type="entry name" value="F-box_dom"/>
</dbReference>
<dbReference type="SMART" id="SM00256">
    <property type="entry name" value="FBOX"/>
    <property type="match status" value="2"/>
</dbReference>
<dbReference type="InterPro" id="IPR013187">
    <property type="entry name" value="F-box-assoc_dom_typ3"/>
</dbReference>